<dbReference type="PIRSF" id="PIRSF010340">
    <property type="entry name" value="Midasin"/>
    <property type="match status" value="1"/>
</dbReference>
<dbReference type="Gene3D" id="3.40.50.300">
    <property type="entry name" value="P-loop containing nucleotide triphosphate hydrolases"/>
    <property type="match status" value="6"/>
</dbReference>
<evidence type="ECO:0000256" key="2">
    <source>
        <dbReference type="ARBA" id="ARBA00004642"/>
    </source>
</evidence>
<dbReference type="PROSITE" id="PS50234">
    <property type="entry name" value="VWFA"/>
    <property type="match status" value="1"/>
</dbReference>
<proteinExistence type="inferred from homology"/>
<keyword evidence="6 9" id="KW-0067">ATP-binding</keyword>
<evidence type="ECO:0000256" key="1">
    <source>
        <dbReference type="ARBA" id="ARBA00004604"/>
    </source>
</evidence>
<feature type="compositionally biased region" description="Basic and acidic residues" evidence="11">
    <location>
        <begin position="4769"/>
        <end position="4779"/>
    </location>
</feature>
<feature type="compositionally biased region" description="Acidic residues" evidence="11">
    <location>
        <begin position="4712"/>
        <end position="4730"/>
    </location>
</feature>
<reference evidence="13" key="1">
    <citation type="submission" date="2022-11" db="EMBL/GenBank/DDBJ databases">
        <title>Centuries of genome instability and evolution in soft-shell clam transmissible cancer (bioRxiv).</title>
        <authorList>
            <person name="Hart S.F.M."/>
            <person name="Yonemitsu M.A."/>
            <person name="Giersch R.M."/>
            <person name="Beal B.F."/>
            <person name="Arriagada G."/>
            <person name="Davis B.W."/>
            <person name="Ostrander E.A."/>
            <person name="Goff S.P."/>
            <person name="Metzger M.J."/>
        </authorList>
    </citation>
    <scope>NUCLEOTIDE SEQUENCE</scope>
    <source>
        <strain evidence="13">MELC-2E11</strain>
        <tissue evidence="13">Siphon/mantle</tissue>
    </source>
</reference>
<dbReference type="InterPro" id="IPR002035">
    <property type="entry name" value="VWF_A"/>
</dbReference>
<evidence type="ECO:0000256" key="10">
    <source>
        <dbReference type="SAM" id="Coils"/>
    </source>
</evidence>
<keyword evidence="7 9" id="KW-0143">Chaperone</keyword>
<dbReference type="InterPro" id="IPR027417">
    <property type="entry name" value="P-loop_NTPase"/>
</dbReference>
<dbReference type="Pfam" id="PF17867">
    <property type="entry name" value="AAA_lid_7"/>
    <property type="match status" value="3"/>
</dbReference>
<organism evidence="13 14">
    <name type="scientific">Mya arenaria</name>
    <name type="common">Soft-shell clam</name>
    <dbReference type="NCBI Taxonomy" id="6604"/>
    <lineage>
        <taxon>Eukaryota</taxon>
        <taxon>Metazoa</taxon>
        <taxon>Spiralia</taxon>
        <taxon>Lophotrochozoa</taxon>
        <taxon>Mollusca</taxon>
        <taxon>Bivalvia</taxon>
        <taxon>Autobranchia</taxon>
        <taxon>Heteroconchia</taxon>
        <taxon>Euheterodonta</taxon>
        <taxon>Imparidentia</taxon>
        <taxon>Neoheterodontei</taxon>
        <taxon>Myida</taxon>
        <taxon>Myoidea</taxon>
        <taxon>Myidae</taxon>
        <taxon>Mya</taxon>
    </lineage>
</organism>
<feature type="region of interest" description="Disordered" evidence="11">
    <location>
        <begin position="4535"/>
        <end position="4589"/>
    </location>
</feature>
<dbReference type="PANTHER" id="PTHR48103:SF2">
    <property type="entry name" value="MIDASIN"/>
    <property type="match status" value="1"/>
</dbReference>
<dbReference type="EMBL" id="CP111017">
    <property type="protein sequence ID" value="WAR08077.1"/>
    <property type="molecule type" value="Genomic_DNA"/>
</dbReference>
<evidence type="ECO:0000313" key="14">
    <source>
        <dbReference type="Proteomes" id="UP001164746"/>
    </source>
</evidence>
<evidence type="ECO:0000256" key="4">
    <source>
        <dbReference type="ARBA" id="ARBA00017143"/>
    </source>
</evidence>
<evidence type="ECO:0000256" key="9">
    <source>
        <dbReference type="PIRNR" id="PIRNR010340"/>
    </source>
</evidence>
<feature type="compositionally biased region" description="Basic and acidic residues" evidence="11">
    <location>
        <begin position="4731"/>
        <end position="4755"/>
    </location>
</feature>
<evidence type="ECO:0000256" key="7">
    <source>
        <dbReference type="ARBA" id="ARBA00023186"/>
    </source>
</evidence>
<name>A0ABY7EDH3_MYAAR</name>
<dbReference type="SMART" id="SM00382">
    <property type="entry name" value="AAA"/>
    <property type="match status" value="5"/>
</dbReference>
<dbReference type="SUPFAM" id="SSF52540">
    <property type="entry name" value="P-loop containing nucleoside triphosphate hydrolases"/>
    <property type="match status" value="6"/>
</dbReference>
<evidence type="ECO:0000256" key="6">
    <source>
        <dbReference type="ARBA" id="ARBA00022840"/>
    </source>
</evidence>
<accession>A0ABY7EDH3</accession>
<feature type="region of interest" description="Disordered" evidence="11">
    <location>
        <begin position="4404"/>
        <end position="4427"/>
    </location>
</feature>
<dbReference type="InterPro" id="IPR040848">
    <property type="entry name" value="AAA_lid_7"/>
</dbReference>
<comment type="subcellular location">
    <subcellularLocation>
        <location evidence="1">Nucleus</location>
        <location evidence="1">Nucleolus</location>
    </subcellularLocation>
    <subcellularLocation>
        <location evidence="2">Nucleus</location>
        <location evidence="2">Nucleoplasm</location>
    </subcellularLocation>
</comment>
<evidence type="ECO:0000313" key="13">
    <source>
        <dbReference type="EMBL" id="WAR08077.1"/>
    </source>
</evidence>
<feature type="compositionally biased region" description="Acidic residues" evidence="11">
    <location>
        <begin position="4832"/>
        <end position="4843"/>
    </location>
</feature>
<dbReference type="InterPro" id="IPR012099">
    <property type="entry name" value="Midasin"/>
</dbReference>
<dbReference type="CDD" id="cd01460">
    <property type="entry name" value="vWA_midasin"/>
    <property type="match status" value="1"/>
</dbReference>
<feature type="compositionally biased region" description="Acidic residues" evidence="11">
    <location>
        <begin position="5011"/>
        <end position="5026"/>
    </location>
</feature>
<dbReference type="CDD" id="cd00009">
    <property type="entry name" value="AAA"/>
    <property type="match status" value="1"/>
</dbReference>
<feature type="compositionally biased region" description="Acidic residues" evidence="11">
    <location>
        <begin position="4780"/>
        <end position="4790"/>
    </location>
</feature>
<protein>
    <recommendedName>
        <fullName evidence="4 9">Midasin</fullName>
    </recommendedName>
</protein>
<evidence type="ECO:0000256" key="3">
    <source>
        <dbReference type="ARBA" id="ARBA00007188"/>
    </source>
</evidence>
<evidence type="ECO:0000256" key="11">
    <source>
        <dbReference type="SAM" id="MobiDB-lite"/>
    </source>
</evidence>
<feature type="compositionally biased region" description="Acidic residues" evidence="11">
    <location>
        <begin position="4691"/>
        <end position="4701"/>
    </location>
</feature>
<feature type="compositionally biased region" description="Basic and acidic residues" evidence="11">
    <location>
        <begin position="5053"/>
        <end position="5068"/>
    </location>
</feature>
<keyword evidence="8 9" id="KW-0539">Nucleus</keyword>
<feature type="domain" description="VWFA" evidence="12">
    <location>
        <begin position="5177"/>
        <end position="5335"/>
    </location>
</feature>
<dbReference type="InterPro" id="IPR041190">
    <property type="entry name" value="Midasin_AAA_lid_5"/>
</dbReference>
<dbReference type="Proteomes" id="UP001164746">
    <property type="component" value="Chromosome 6"/>
</dbReference>
<evidence type="ECO:0000259" key="12">
    <source>
        <dbReference type="PROSITE" id="PS50234"/>
    </source>
</evidence>
<sequence length="5407" mass="608804">MDKSTIGFKIFDCLDFLCRNNASISKELSKFLSKQIWSPSDRREILEKLSDVFLTGQVRQFGAIFRPLLLDIITRTGHKIEECGTPFDKHLSFCVALSSCLHWPDIQRFTLSYVKGKPSFLAPENGETAEPKKKKRKKSKGQEVTRVQAAWLFTKYLGEDVTEFLPLVDILPFTSNEHGHVKWFACQTVVERQGMSPAARKEYLLQHFTEDKLRELTIKFSTDTPHTSVSTDVQCVPELTNEVSHTRHMILETDFCDKVTCVGGVLLSKKKTESEVKLDLLPVPSNEKNLHSIAMAVSAGSPVLLQGVVGSGKTTLVEHLAKLTGRATAPALMKIQLGDQMDSKALLGTYRCTEVPGEFVWQPGVLTQAVTNGYWVLLEDIDEAPMEVVSVLLPLLETRALSVPGHGDTVRAAPGFHLFATQRLVSSSAGWQRKQTGSSALLEKLWTSVLVEPLSRDELKMVICTKYPALETVVDRLLDIYFMLSAGGHEGSTAGGQQGASAGDIEGAPAIAMEMVESTVGKFLSRDGRQISTRDLMTWCGRVGRDFDVVSPESGSLALQEAMDCFVACISRPARRFPLAEAIGAKLNVSKPKVEYFCEKYKPDVTVTPTSFTVGRVTLPIQPQPTLQLLRQKSTFSFTRQSSILLERVAMCMYNREPVLLVGETGTGKTSSVQYLAQQLGHKLHVINMNQQSDSADLLGGFKPVDVRHIIKPFYEDFELLFCKTFSRKQNAKFLGHLQECFGKRKWEAMFSLMDHTSISALSKFKNDRQTLPKWSGIHRRLGQLKLQVQQTQNALAFTFMEGSLVKAMRSGDWVLLDEINLAAMETLECLSGLLESDTGSVLLMERGDVEPVKRHPDFRLFACMNPATDVGKRDLSPGIRNRFTELFVDELEDSSDLKILVRDYLQGLSLTAGQLDGVVKFYLTLRSEATKKLTDGTGHPPHYSLRTLCRALRFAALNSCGSVPRSLYEGFCLSFLTQLDRSSHPVVQQLVCQNIIGRSNVKGILKQPLPAPPGGQALNFEGYWIKAGGLEPATPQNYILTPSVRANLKDLARVVSAGQHPVLLQGETSVGKTSLINWLAQSSGNMCVRVNNHEHTDLQEYVGSYAADENGKLAFKEGVLVEAMKKGHWIILDELNLAPTDVLEALNRLLDDNRELFIAETQEMVRAQPGFMLFATQNPPGHYGGRKMLSRAFRNRFVELHFDEIPSKELETILHERCDIPLSYARRLVAVMGELQTRRRGSGVFAGKMGFMTLRDLFRWAERYKCPEMDKKKFYNWDKHLADQGYMLLAGRVRKAEETEVIQEVIQKHFKCRLDASTLFTMDQSTSLTSKSTLEQVLSQSATGFHHIVWTYSMRRLAVLIGQAIKYNEPILLVGETGCGKTTMCQLYAALNKSALHGVNCHLHTDSADFMGGLRPIRDHQDESKKDKLFEWVDGPLVQAMKEGAMFLIDEISLADDSVLERLNSVLEPERTILLAEKGGGDGGTNEVEQVVARGGFHVFATMNPGGDFGKKELSPALRNRFTEIWCPPSDSRQDLINIIEHNLHSGIHLCNQEDGTSGIGRAIMDFVEWFRNNEIGKRCTVSIRDILTWVHFINTCARKVDTAMETDQETPNQLEPAVAYIHGACLVFLDGLGAGTTSQGKDDIIRKQRSGCLAFLLKQVNSLTHQQFELSDLGLLDYSLVTKQVVMETENDFCIPPFSIVKGDKRPAHGAMYALEAPGTCRNAQRVLRGLQLPRPLLLEGSPGVGKTSLVTAIARASGRDLVRINLSEQTDVTDLFGADLPVEGAEGGVFAWRDGPLLQALKAGSWIVLDELNLASQSVLEGLNACLDHRAEVYVPELGKTFHIQHERTRLFACQNPLNQGGGRKGLPRSFLNRFTQVYVEPLSEADLMFIATTMYTDIPEHTLRNMVTFNMKMHEEAVLKGSFGQKGGPWEFNLRDLFRWCDLLVQNQSKDHLDPGEYIGLIYSDRMRTVTDKQQVYNLFQSLFPADPTPYSCSGVFYCDLDHVQVGHSFLKVKGQGYHHGDRERSLQILHHSLGPLESLMKCVEMNWMAILVGSPSSGKSSTVEMLAQLTGNRLNVLAMNSAMDTTELLGGFEQADESRHIEEVAADVKVIVDEICSRCLLLSNHESIATVTKLQELWKQFTSCTLSGIGVSSSEEVDQRRAQITKLQAVNKVCRKAARSQLQLHDLTEKVSTCRQRLTKLQEKLSLAVAGKGGGAFEWIDSLLVKSLIQGDWLLVDNVNFCSASVLDRLNALLEPHGVLSINERGVIDGEIPTIKPHPDFRLFLCMDARHGEISRAMRNRGIEIYIPGEEDSVPYETHDLKLIASGLGLKSMVVFDWLLELHNLLREELPRGDKPGVQSLLQVAAQVVQHSNHGNNLEKSVKAACHSVYVQRQRHTQARKLSLELVGKHLESWPGNERLASPHPELGLFPRQLPDVAMVTSDPDFAMVMRNMALFMHEMETNHIRDLDGKLKHVLELALSLTPESSFPLMIDWLQTYCNNKQADLSGVCKYVVPSLQEVTSHLAAVKVSDNMAAVFRQSEIACTAMDLQWNVQYFDRQTRTVDSGDLDDMITQLTTLFNRLHVQQRVQVELYLLRRQLESLQAALDRDKSRGQQTTHEAIPHLVSLFPLVAMAITNAVPDMNLEAYPEVVKVLEAFQCWIRLYHMAAEMVTARGEYSMLSLFWKWAKKALQDTGCFKGKQISTIVSSLQAVLSKDDKKWKVFVKFRRSWGHPRPFESNVKASLYRETMELFRCLELGPRLNDLLNEARVKVMVKHRLALVDAASKLLEFEDTENIEDYEEVMQSIQQLLTNHKLLSRHDNSVAMEIDDHVIADNQSGDGKADDLPVTFVQLWPVFDHCAFLEGYKMLEKLFLSNVSSDHMDSFHSYLSFFTTFKPTSLVLFKEMKDLDSKVHLSQVQAVLLERLRKGHNVLNPGLWLTWNEKHSTEEDTVEQNYSVLQPVLSVAMTSLLSRPDKMVSMETADVKIGASVKSYSREITQLSYLSQHVWTHVCSYSSLNTLDVERGNLIATLVHSLKSMDGVMSRDCPEEYTQKLETIATSFDLSEDSLKSIDYILHVHCTLKHMEKEQNNLMDEAINSVAMLIQGETTVGAEEVGQTWVKVGLFNMAMLAPQAPVDPVEKLTIKMDILKEELAEVETELDVLCTHHRLVTGQELTEQSDRLVHPRVPYLKGRLLQLGEQIAQLEKQVAYRPTPSQYSQLVADVKNFMSSVASVEAVGILTDKLLSECRQISMATVDNVLRRVGLWERSVDKFLDSLERQYPIYRDITAPFMCAVQQMVHGMHLLRHEVKRGLALQKLNITSINNSHEIISRLEDLVCMVGKFPSLSRQVPSCLHLATALTSDPSLTLVKQVLSRSNMEDTPQPDQVLTGTDSILLGCLHHLVLEAETRGQLTSNLVVTLTLILDMYVLAWQQEEEARKVKEQEEASLYRYKSQVHGDERSEEEQIEAEFLHNFPTYKQDFLDLMEPNSLEEINMQTEDPDEPQPSLHVTSYQMTLICRVHQRLYNHLVHTDWYKPVAMETLKVFDWIKPVLATYTAASLLTVKLADVMSSRVDSKLLGGHLVVSAVQQYCIQQASEQADQALVEGPSVYDIYHDPNIPEVIQCRPVMNALRSRVTELQGEWPDHPTLKQLHEIMDRIESFPITSPVMKFLTGIELLLQSAQEWESNASQHVSMATQLGEISRLIVQWRKLELSCWSKALDTEEQRYQSAASKWFFHVYQTAQATLQINLNTENIEESPPTIEEFTKIIKQFMEKSTLGDFQARLQMIVSFHCSLVAMESQEANTVSMDTEQNGKNEVSMDMDQIGTILETDAESDQKKDKETSQETIERRRIMANVLWNVYQFYSRFFDSVKAELHRLRQPIEKELKGFVKIARWSDINYWALKLTAEKTHRTLHKHLKKFQGVLQLPVQGILGDVATGATSEPGAGHSTWADTLLAYHEALIEKLRHFQTPAVASLVNVDQLPPDQIPLQHKLSQLCSRVNKHWVTIVTKGRYCERVAMVDQFTGELIEEIHSLQALDVNRTLEKEKQKSEAKHINLRRRKALSDLFKYLANLGLSYRKGLMACEQDPDAALKVTPLDLNVVLQGDSSVQNVWSGCQEYFYRCVSRRSQFLTALASPSKELGISNIDRCKGFAEHLYSLLIRQQKVVATLTSNYKHIRNTVTNVEKLKTAECVVQEQGETIKWMDQCRTLVVQMIEGLSQFHALLLCCPGKQGQTTFHPSPLPTSDLHEMALVRFGDEKLKTAITDVQELVAELRTVQASIPCPSELVIVIRDDIQVLQNVFQKIHSYKPKLISLAKQFSTSELDKTNAFTDVLNLLIEESASKWTQFEVFYKKVNSGTSECFEEEENEESLPYLAKIESVIASVLLVVQKQKKKADALSGGNGAGTGENDGEEPTDEMEEGQLVKRILDSLQEDSNTLKVTEVLDTLQSLVKDMTSHRTSSREPCLVMLTNRLIPFLHQYEGIVHHHLVSNTAAMRTTGKLLSVLLGVFTDLAAKGFCIPPEFSDEMSGEGATDFCDIEEGGLGDGEGVKNVSDQIENEDQLDEAKRPEDYKPEDQSDQPDIKSEENAIEMSEDFEAKVQDLEDVDKQEDDDEKEDEGEEDVDKQMGDEDKKEETGPGGGKQSESELVAKDDNEDQDTGEDKETEHKDEDNEEENERKPKELDMDQEDYDDDQVDPYHGKQEEQQAPEDLDLPDDLNLDDAEDNNEKEGEQETEHMDENDTDETKLPPEEGPDENNESEDADVNKEEETTKDNEEETQGQDEGTDAKEEPQDDKDENERKEEEGHEDPGFTPEKIKDEAVVNTEDKDDTDTQEADDTTQAVEHHGKTSHDQTENVEQSDTAKDAAGESMENDQQESEGTGQATAEASEGHQGQKSHTSADSSAQAKRKMHERQPGKADSDRSLGSDEQKYKRLKTTDTTDVNVDDRKDTDEEREKQVDADEFEHVKDSQSHYDTQTLDVATAEQLEEQGQITQENEEADKTPDQEDEMEEEEQTEDDQQVDNMSSAKLKKKSKPDNEQTDNPDEGDSLKNEGDGQHEIPGEKPFDLESLREELESQLGSWSQSNLPVNTDMESAASELWHRYEALTGSLAQDLCEQLRLVLEPSQATKLKGDYRTGKRLNMRKVIPYIASQFRKDKIWLRRTKPSKRQYQIMLAIDDSSSMVDNHSKQMAFESLSLISNALTLLEAGQLSICSFGETVNVLHPFTEQFTSHSGAHLLQYLTFEQRKTKIAQLLKQATSMMLDAREKQPGPGGNPETSQLLMVVSDGRGLFMEGMEAVKTAVRQAREASVFIVFVIIDNPVNKDSILDIKVPVFKQAGQVPEIKSYMDSFPFPFYIILRDINSLPKKQRPQRSRGHREAEATKYQVNPKRTGRIVHDQRFS</sequence>
<feature type="compositionally biased region" description="Basic and acidic residues" evidence="11">
    <location>
        <begin position="4570"/>
        <end position="4589"/>
    </location>
</feature>
<feature type="compositionally biased region" description="Basic and acidic residues" evidence="11">
    <location>
        <begin position="4803"/>
        <end position="4826"/>
    </location>
</feature>
<feature type="compositionally biased region" description="Basic and acidic residues" evidence="11">
    <location>
        <begin position="4848"/>
        <end position="4859"/>
    </location>
</feature>
<feature type="coiled-coil region" evidence="10">
    <location>
        <begin position="3143"/>
        <end position="3170"/>
    </location>
</feature>
<feature type="compositionally biased region" description="Acidic residues" evidence="11">
    <location>
        <begin position="4609"/>
        <end position="4629"/>
    </location>
</feature>
<feature type="region of interest" description="Disordered" evidence="11">
    <location>
        <begin position="5372"/>
        <end position="5407"/>
    </location>
</feature>
<gene>
    <name evidence="13" type="ORF">MAR_018035</name>
</gene>
<feature type="compositionally biased region" description="Acidic residues" evidence="11">
    <location>
        <begin position="4416"/>
        <end position="4427"/>
    </location>
</feature>
<comment type="similarity">
    <text evidence="3 9">Belongs to the midasin family.</text>
</comment>
<feature type="region of interest" description="Disordered" evidence="11">
    <location>
        <begin position="4603"/>
        <end position="5068"/>
    </location>
</feature>
<dbReference type="Pfam" id="PF17865">
    <property type="entry name" value="AAA_lid_5"/>
    <property type="match status" value="1"/>
</dbReference>
<keyword evidence="10" id="KW-0175">Coiled coil</keyword>
<keyword evidence="5 9" id="KW-0547">Nucleotide-binding</keyword>
<dbReference type="InterPro" id="IPR036465">
    <property type="entry name" value="vWFA_dom_sf"/>
</dbReference>
<dbReference type="Pfam" id="PF07728">
    <property type="entry name" value="AAA_5"/>
    <property type="match status" value="6"/>
</dbReference>
<feature type="compositionally biased region" description="Acidic residues" evidence="11">
    <location>
        <begin position="4757"/>
        <end position="4768"/>
    </location>
</feature>
<dbReference type="PANTHER" id="PTHR48103">
    <property type="entry name" value="MIDASIN-RELATED"/>
    <property type="match status" value="1"/>
</dbReference>
<dbReference type="Pfam" id="PF21108">
    <property type="entry name" value="MDN1_4th"/>
    <property type="match status" value="1"/>
</dbReference>
<dbReference type="SUPFAM" id="SSF53300">
    <property type="entry name" value="vWA-like"/>
    <property type="match status" value="1"/>
</dbReference>
<dbReference type="InterPro" id="IPR003593">
    <property type="entry name" value="AAA+_ATPase"/>
</dbReference>
<feature type="compositionally biased region" description="Basic residues" evidence="11">
    <location>
        <begin position="5372"/>
        <end position="5381"/>
    </location>
</feature>
<dbReference type="SMART" id="SM00327">
    <property type="entry name" value="VWA"/>
    <property type="match status" value="1"/>
</dbReference>
<dbReference type="Gene3D" id="3.40.50.410">
    <property type="entry name" value="von Willebrand factor, type A domain"/>
    <property type="match status" value="1"/>
</dbReference>
<feature type="compositionally biased region" description="Basic and acidic residues" evidence="11">
    <location>
        <begin position="4666"/>
        <end position="4690"/>
    </location>
</feature>
<evidence type="ECO:0000256" key="5">
    <source>
        <dbReference type="ARBA" id="ARBA00022741"/>
    </source>
</evidence>
<dbReference type="InterPro" id="IPR048617">
    <property type="entry name" value="MDN1_AAA_lid_4"/>
</dbReference>
<keyword evidence="14" id="KW-1185">Reference proteome</keyword>
<dbReference type="InterPro" id="IPR011704">
    <property type="entry name" value="ATPase_dyneun-rel_AAA"/>
</dbReference>
<comment type="function">
    <text evidence="9">Nuclear chaperone required for maturation and nuclear export of pre-60S ribosome subunits.</text>
</comment>
<feature type="compositionally biased region" description="Polar residues" evidence="11">
    <location>
        <begin position="4883"/>
        <end position="4911"/>
    </location>
</feature>
<feature type="compositionally biased region" description="Basic and acidic residues" evidence="11">
    <location>
        <begin position="4630"/>
        <end position="4642"/>
    </location>
</feature>
<evidence type="ECO:0000256" key="8">
    <source>
        <dbReference type="ARBA" id="ARBA00023242"/>
    </source>
</evidence>
<dbReference type="Pfam" id="PF13519">
    <property type="entry name" value="VWA_2"/>
    <property type="match status" value="1"/>
</dbReference>
<feature type="compositionally biased region" description="Basic and acidic residues" evidence="11">
    <location>
        <begin position="4918"/>
        <end position="4977"/>
    </location>
</feature>